<name>C3PIZ2_CORA7</name>
<feature type="transmembrane region" description="Helical" evidence="2">
    <location>
        <begin position="263"/>
        <end position="284"/>
    </location>
</feature>
<feature type="transmembrane region" description="Helical" evidence="2">
    <location>
        <begin position="63"/>
        <end position="83"/>
    </location>
</feature>
<dbReference type="EMBL" id="CP001601">
    <property type="protein sequence ID" value="ACP31650.1"/>
    <property type="molecule type" value="Genomic_DNA"/>
</dbReference>
<reference evidence="4 5" key="1">
    <citation type="journal article" date="2010" name="BMC Genomics">
        <title>Complete genome sequence and lifestyle of black-pigmented Corynebacterium aurimucosum ATCC 700975 (formerly C. nigricans CN-1) isolated from a vaginal swab of a woman with spontaneous abortion.</title>
        <authorList>
            <person name="Trost E."/>
            <person name="Gotker S."/>
            <person name="Schneider J."/>
            <person name="Schneiker-Bekel S."/>
            <person name="Szczepanowski R."/>
            <person name="Tilker A."/>
            <person name="Viehoever P."/>
            <person name="Arnold W."/>
            <person name="Bekel T."/>
            <person name="Blom J."/>
            <person name="Gartemann K.H."/>
            <person name="Linke B."/>
            <person name="Goesmann A."/>
            <person name="Puhler A."/>
            <person name="Shukla S.K."/>
            <person name="Tauch A."/>
        </authorList>
    </citation>
    <scope>NUCLEOTIDE SEQUENCE [LARGE SCALE GENOMIC DNA]</scope>
    <source>
        <strain evidence="5">ATCC 700975 / DSM 44827 / CIP 107346 / CN-1</strain>
    </source>
</reference>
<protein>
    <submittedName>
        <fullName evidence="4">Putative membrane protein</fullName>
    </submittedName>
</protein>
<feature type="transmembrane region" description="Helical" evidence="2">
    <location>
        <begin position="226"/>
        <end position="251"/>
    </location>
</feature>
<accession>C3PIZ2</accession>
<dbReference type="STRING" id="548476.cauri_0051"/>
<evidence type="ECO:0000259" key="3">
    <source>
        <dbReference type="Pfam" id="PF07786"/>
    </source>
</evidence>
<dbReference type="KEGG" id="car:cauri_0051"/>
<evidence type="ECO:0000313" key="5">
    <source>
        <dbReference type="Proteomes" id="UP000002077"/>
    </source>
</evidence>
<dbReference type="Proteomes" id="UP000002077">
    <property type="component" value="Chromosome"/>
</dbReference>
<organism evidence="4 5">
    <name type="scientific">Corynebacterium aurimucosum (strain ATCC 700975 / DSM 44827 / CIP 107346 / CN-1)</name>
    <name type="common">Corynebacterium nigricans</name>
    <dbReference type="NCBI Taxonomy" id="548476"/>
    <lineage>
        <taxon>Bacteria</taxon>
        <taxon>Bacillati</taxon>
        <taxon>Actinomycetota</taxon>
        <taxon>Actinomycetes</taxon>
        <taxon>Mycobacteriales</taxon>
        <taxon>Corynebacteriaceae</taxon>
        <taxon>Corynebacterium</taxon>
    </lineage>
</organism>
<dbReference type="AlphaFoldDB" id="C3PIZ2"/>
<dbReference type="GeneID" id="31922675"/>
<sequence length="452" mass="49103">MTGQNTPPETTQKRPAPGPTDVRPIWDGEKEKLPASISELIDPGPPTWSTDRAFGPRFSPNRIVGLDAARGVAIIGMIAVHILPPANEYTGEPTAIWKMCAGNSAALFAVLAGISVALMTGANNPHVGIKWRRSCVSLITRALLILGIGLVLDQFDIDVYNILPYYGLMFLLAVPLTRLRIWHLLSLSLLFAFIGPLVIFATNSRVVYLTTLNPGFYDVIETPLDVVITLLVGGTYPVVTWMAYLCLGMAVCRMNLKWLTTQVRLTVCGGLIAASSAIFTTFALDYGGGFAKLYGQTDGYGAHDILEIFKFGPDGHLPTDTAWWLAISGPHTETTPSIMLSAGVALFVIGVLLVISRTLSGLLFPLITAGSMAMTLYVSHLLLFVPFLESIHEHAVIWFFAQIVSMMLLSSAWYFTVGKGPLESLMAMICRRIGKMVVPPSPEPVNVPLQDK</sequence>
<keyword evidence="2" id="KW-0472">Membrane</keyword>
<dbReference type="RefSeq" id="WP_012714727.1">
    <property type="nucleotide sequence ID" value="NC_012590.1"/>
</dbReference>
<feature type="transmembrane region" description="Helical" evidence="2">
    <location>
        <begin position="158"/>
        <end position="177"/>
    </location>
</feature>
<evidence type="ECO:0000256" key="2">
    <source>
        <dbReference type="SAM" id="Phobius"/>
    </source>
</evidence>
<feature type="region of interest" description="Disordered" evidence="1">
    <location>
        <begin position="1"/>
        <end position="29"/>
    </location>
</feature>
<dbReference type="Pfam" id="PF07786">
    <property type="entry name" value="HGSNAT_cat"/>
    <property type="match status" value="1"/>
</dbReference>
<keyword evidence="2" id="KW-1133">Transmembrane helix</keyword>
<feature type="transmembrane region" description="Helical" evidence="2">
    <location>
        <begin position="184"/>
        <end position="206"/>
    </location>
</feature>
<dbReference type="eggNOG" id="COG2311">
    <property type="taxonomic scope" value="Bacteria"/>
</dbReference>
<feature type="compositionally biased region" description="Polar residues" evidence="1">
    <location>
        <begin position="1"/>
        <end position="10"/>
    </location>
</feature>
<evidence type="ECO:0000313" key="4">
    <source>
        <dbReference type="EMBL" id="ACP31650.1"/>
    </source>
</evidence>
<dbReference type="HOGENOM" id="CLU_036065_1_1_11"/>
<keyword evidence="5" id="KW-1185">Reference proteome</keyword>
<gene>
    <name evidence="4" type="ordered locus">cauri_0051</name>
</gene>
<feature type="transmembrane region" description="Helical" evidence="2">
    <location>
        <begin position="95"/>
        <end position="122"/>
    </location>
</feature>
<dbReference type="InterPro" id="IPR012429">
    <property type="entry name" value="HGSNAT_cat"/>
</dbReference>
<feature type="transmembrane region" description="Helical" evidence="2">
    <location>
        <begin position="338"/>
        <end position="355"/>
    </location>
</feature>
<feature type="transmembrane region" description="Helical" evidence="2">
    <location>
        <begin position="395"/>
        <end position="416"/>
    </location>
</feature>
<feature type="transmembrane region" description="Helical" evidence="2">
    <location>
        <begin position="362"/>
        <end position="383"/>
    </location>
</feature>
<feature type="domain" description="Heparan-alpha-glucosaminide N-acetyltransferase catalytic" evidence="3">
    <location>
        <begin position="62"/>
        <end position="262"/>
    </location>
</feature>
<feature type="transmembrane region" description="Helical" evidence="2">
    <location>
        <begin position="134"/>
        <end position="152"/>
    </location>
</feature>
<evidence type="ECO:0000256" key="1">
    <source>
        <dbReference type="SAM" id="MobiDB-lite"/>
    </source>
</evidence>
<proteinExistence type="predicted"/>
<keyword evidence="2" id="KW-0812">Transmembrane</keyword>